<accession>A0A0K2CYZ9</accession>
<dbReference type="Proteomes" id="UP000201211">
    <property type="component" value="Segment"/>
</dbReference>
<organism evidence="1 2">
    <name type="scientific">Paenibacillus phage Xenia</name>
    <dbReference type="NCBI Taxonomy" id="1636263"/>
    <lineage>
        <taxon>Viruses</taxon>
        <taxon>Duplodnaviria</taxon>
        <taxon>Heunggongvirae</taxon>
        <taxon>Uroviricota</taxon>
        <taxon>Caudoviricetes</taxon>
        <taxon>Fernvirus</taxon>
        <taxon>Fernvirus shelly</taxon>
    </lineage>
</organism>
<dbReference type="EMBL" id="KT361652">
    <property type="protein sequence ID" value="ALA12566.1"/>
    <property type="molecule type" value="Genomic_DNA"/>
</dbReference>
<evidence type="ECO:0000313" key="1">
    <source>
        <dbReference type="EMBL" id="ALA12566.1"/>
    </source>
</evidence>
<protein>
    <submittedName>
        <fullName evidence="1">Uncharacterized protein</fullName>
    </submittedName>
</protein>
<name>A0A0K2CYZ9_9CAUD</name>
<reference evidence="1 2" key="1">
    <citation type="journal article" date="2015" name="Genome Announc.">
        <title>Complete Genome Sequences of Nine Phages Capable of Infecting Paenibacillus larvae, the Causative Agent of American Foulbrood Disease in Honeybees.</title>
        <authorList>
            <person name="Tsourkas P.K."/>
            <person name="Yost D.G."/>
            <person name="Krohn A."/>
            <person name="LeBlanc L."/>
            <person name="Zhang A."/>
            <person name="Stamereilers C."/>
            <person name="Amy P.S."/>
        </authorList>
    </citation>
    <scope>NUCLEOTIDE SEQUENCE [LARGE SCALE GENOMIC DNA]</scope>
</reference>
<evidence type="ECO:0000313" key="2">
    <source>
        <dbReference type="Proteomes" id="UP000201211"/>
    </source>
</evidence>
<sequence>MHKNNLPQRQVILFLPHLFNKKKVRETITNKMNRTRIAPVLVKPLYPYVSPI</sequence>
<dbReference type="RefSeq" id="YP_009201942.1">
    <property type="nucleotide sequence ID" value="NC_028837.1"/>
</dbReference>
<proteinExistence type="predicted"/>
<gene>
    <name evidence="1" type="ORF">XENIA_32</name>
</gene>
<dbReference type="KEGG" id="vg:26629069"/>
<dbReference type="GeneID" id="26629069"/>